<organism evidence="3 4">
    <name type="scientific">candidate division TA06 bacterium DG_78</name>
    <dbReference type="NCBI Taxonomy" id="1703772"/>
    <lineage>
        <taxon>Bacteria</taxon>
        <taxon>Bacteria division TA06</taxon>
    </lineage>
</organism>
<dbReference type="Pfam" id="PF07705">
    <property type="entry name" value="CARDB"/>
    <property type="match status" value="1"/>
</dbReference>
<keyword evidence="1" id="KW-0732">Signal</keyword>
<accession>A0A0S7Y7L0</accession>
<dbReference type="InterPro" id="IPR013783">
    <property type="entry name" value="Ig-like_fold"/>
</dbReference>
<dbReference type="PANTHER" id="PTHR44103">
    <property type="entry name" value="PROPROTEIN CONVERTASE P"/>
    <property type="match status" value="1"/>
</dbReference>
<dbReference type="InterPro" id="IPR011635">
    <property type="entry name" value="CARDB"/>
</dbReference>
<dbReference type="Pfam" id="PF13517">
    <property type="entry name" value="FG-GAP_3"/>
    <property type="match status" value="2"/>
</dbReference>
<name>A0A0S7Y7L0_UNCT6</name>
<sequence length="433" mass="47506">MNRLIMITVLVLIVPRSLLAQIGWTEHFIADNFDGALPVYAIDLDDDGDIDVLGAAYHDDDITWWENDGNENFTEHTIADNFDGANSVYAIDLDDDDDIDVLGTAHDADDITWWENDGDENFTEHTIDGTFDYAYSVYAIDIEPDGDVDVLGAAYNADDITWWENDGNENFTEHTIAGTFDGPRSVYAIDLDDDGDVDVLGAAANADDITWWENDGNENFTEHTIADNFPGANSVYAIDLDDDNDVDVLGAALNSDDIAWWQSDLIRAHDVGTVTIDIPSTLPEDTTLNPHATVKNFGINTETFNITCTIEPGSYTSTTVSNLAPSESIRVTFPDDFTFESGTYTVTVYTQLAGDNYPDNDTLGKVIEATGVHDAGAVSIDILTPLPENTTLYPRATVTNLGTVSASFDITCQSAIYYQVIAHRLPFPMRLSL</sequence>
<dbReference type="AlphaFoldDB" id="A0A0S7Y7L0"/>
<protein>
    <recommendedName>
        <fullName evidence="2">CARDB domain-containing protein</fullName>
    </recommendedName>
</protein>
<dbReference type="Gene3D" id="2.60.40.10">
    <property type="entry name" value="Immunoglobulins"/>
    <property type="match status" value="1"/>
</dbReference>
<dbReference type="InterPro" id="IPR028994">
    <property type="entry name" value="Integrin_alpha_N"/>
</dbReference>
<reference evidence="3 4" key="1">
    <citation type="journal article" date="2015" name="Microbiome">
        <title>Genomic resolution of linkages in carbon, nitrogen, and sulfur cycling among widespread estuary sediment bacteria.</title>
        <authorList>
            <person name="Baker B.J."/>
            <person name="Lazar C.S."/>
            <person name="Teske A.P."/>
            <person name="Dick G.J."/>
        </authorList>
    </citation>
    <scope>NUCLEOTIDE SEQUENCE [LARGE SCALE GENOMIC DNA]</scope>
    <source>
        <strain evidence="3">DG_78</strain>
    </source>
</reference>
<evidence type="ECO:0000313" key="3">
    <source>
        <dbReference type="EMBL" id="KPJ70531.1"/>
    </source>
</evidence>
<dbReference type="PANTHER" id="PTHR44103:SF1">
    <property type="entry name" value="PROPROTEIN CONVERTASE P"/>
    <property type="match status" value="1"/>
</dbReference>
<proteinExistence type="predicted"/>
<dbReference type="Proteomes" id="UP000051012">
    <property type="component" value="Unassembled WGS sequence"/>
</dbReference>
<gene>
    <name evidence="3" type="ORF">AMJ52_09830</name>
</gene>
<feature type="domain" description="CARDB" evidence="2">
    <location>
        <begin position="277"/>
        <end position="350"/>
    </location>
</feature>
<evidence type="ECO:0000256" key="1">
    <source>
        <dbReference type="ARBA" id="ARBA00022729"/>
    </source>
</evidence>
<dbReference type="EMBL" id="LJNI01000171">
    <property type="protein sequence ID" value="KPJ70531.1"/>
    <property type="molecule type" value="Genomic_DNA"/>
</dbReference>
<comment type="caution">
    <text evidence="3">The sequence shown here is derived from an EMBL/GenBank/DDBJ whole genome shotgun (WGS) entry which is preliminary data.</text>
</comment>
<dbReference type="InterPro" id="IPR013517">
    <property type="entry name" value="FG-GAP"/>
</dbReference>
<evidence type="ECO:0000259" key="2">
    <source>
        <dbReference type="Pfam" id="PF07705"/>
    </source>
</evidence>
<dbReference type="SUPFAM" id="SSF69318">
    <property type="entry name" value="Integrin alpha N-terminal domain"/>
    <property type="match status" value="1"/>
</dbReference>
<evidence type="ECO:0000313" key="4">
    <source>
        <dbReference type="Proteomes" id="UP000051012"/>
    </source>
</evidence>